<dbReference type="InterPro" id="IPR000182">
    <property type="entry name" value="GNAT_dom"/>
</dbReference>
<dbReference type="EMBL" id="QUAJ01000010">
    <property type="protein sequence ID" value="REI41404.1"/>
    <property type="molecule type" value="Genomic_DNA"/>
</dbReference>
<gene>
    <name evidence="2" type="ORF">DYH56_06975</name>
</gene>
<dbReference type="SUPFAM" id="SSF55729">
    <property type="entry name" value="Acyl-CoA N-acyltransferases (Nat)"/>
    <property type="match status" value="1"/>
</dbReference>
<dbReference type="InterPro" id="IPR016181">
    <property type="entry name" value="Acyl_CoA_acyltransferase"/>
</dbReference>
<evidence type="ECO:0000313" key="2">
    <source>
        <dbReference type="EMBL" id="REI41404.1"/>
    </source>
</evidence>
<evidence type="ECO:0000259" key="1">
    <source>
        <dbReference type="PROSITE" id="PS51186"/>
    </source>
</evidence>
<dbReference type="Pfam" id="PF13302">
    <property type="entry name" value="Acetyltransf_3"/>
    <property type="match status" value="1"/>
</dbReference>
<dbReference type="RefSeq" id="WP_114642152.1">
    <property type="nucleotide sequence ID" value="NZ_JAACIO010000011.1"/>
</dbReference>
<reference evidence="2 3" key="1">
    <citation type="submission" date="2018-08" db="EMBL/GenBank/DDBJ databases">
        <title>Draft genome sequence of Psychrilyobacter sp. strain SD5 isolated from Black Sea water.</title>
        <authorList>
            <person name="Yadav S."/>
            <person name="Villanueva L."/>
            <person name="Damste J.S.S."/>
        </authorList>
    </citation>
    <scope>NUCLEOTIDE SEQUENCE [LARGE SCALE GENOMIC DNA]</scope>
    <source>
        <strain evidence="2 3">SD5</strain>
    </source>
</reference>
<keyword evidence="3" id="KW-1185">Reference proteome</keyword>
<organism evidence="2 3">
    <name type="scientific">Psychrilyobacter piezotolerans</name>
    <dbReference type="NCBI Taxonomy" id="2293438"/>
    <lineage>
        <taxon>Bacteria</taxon>
        <taxon>Fusobacteriati</taxon>
        <taxon>Fusobacteriota</taxon>
        <taxon>Fusobacteriia</taxon>
        <taxon>Fusobacteriales</taxon>
        <taxon>Fusobacteriaceae</taxon>
        <taxon>Psychrilyobacter</taxon>
    </lineage>
</organism>
<feature type="domain" description="N-acetyltransferase" evidence="1">
    <location>
        <begin position="43"/>
        <end position="180"/>
    </location>
</feature>
<sequence>MKDFKSIEQRCNFKTRQLSVKSWIHQNEDLTTEQYFTEKVLSILTPQVTKFLPDGWQKINNVEDAQVWIKERLEESCFLTVELIKTNELVGFIFLYKSGSQDNYYDLRFGYLLSETIWGKGLGTELVKGLAQWCEREGNIKSISGGVTINNVGSIKVLEKCGFSPTTLDNVVIYERKFNCK</sequence>
<protein>
    <submittedName>
        <fullName evidence="2">GNAT family N-acetyltransferase</fullName>
    </submittedName>
</protein>
<dbReference type="Gene3D" id="3.40.630.30">
    <property type="match status" value="1"/>
</dbReference>
<dbReference type="PANTHER" id="PTHR43792:SF1">
    <property type="entry name" value="N-ACETYLTRANSFERASE DOMAIN-CONTAINING PROTEIN"/>
    <property type="match status" value="1"/>
</dbReference>
<accession>A0ABX9KHC0</accession>
<comment type="caution">
    <text evidence="2">The sequence shown here is derived from an EMBL/GenBank/DDBJ whole genome shotgun (WGS) entry which is preliminary data.</text>
</comment>
<dbReference type="PANTHER" id="PTHR43792">
    <property type="entry name" value="GNAT FAMILY, PUTATIVE (AFU_ORTHOLOGUE AFUA_3G00765)-RELATED-RELATED"/>
    <property type="match status" value="1"/>
</dbReference>
<dbReference type="PROSITE" id="PS51186">
    <property type="entry name" value="GNAT"/>
    <property type="match status" value="1"/>
</dbReference>
<dbReference type="InterPro" id="IPR051531">
    <property type="entry name" value="N-acetyltransferase"/>
</dbReference>
<dbReference type="Proteomes" id="UP000263486">
    <property type="component" value="Unassembled WGS sequence"/>
</dbReference>
<dbReference type="CDD" id="cd04301">
    <property type="entry name" value="NAT_SF"/>
    <property type="match status" value="1"/>
</dbReference>
<name>A0ABX9KHC0_9FUSO</name>
<proteinExistence type="predicted"/>
<evidence type="ECO:0000313" key="3">
    <source>
        <dbReference type="Proteomes" id="UP000263486"/>
    </source>
</evidence>